<reference evidence="7 8" key="1">
    <citation type="submission" date="2019-12" db="EMBL/GenBank/DDBJ databases">
        <title>Novel species isolated from a subtropical stream in China.</title>
        <authorList>
            <person name="Lu H."/>
        </authorList>
    </citation>
    <scope>NUCLEOTIDE SEQUENCE [LARGE SCALE GENOMIC DNA]</scope>
    <source>
        <strain evidence="7 8">FT50W</strain>
    </source>
</reference>
<evidence type="ECO:0000256" key="3">
    <source>
        <dbReference type="ARBA" id="ARBA00022729"/>
    </source>
</evidence>
<dbReference type="AlphaFoldDB" id="A0A6L8MMV7"/>
<dbReference type="RefSeq" id="WP_161018988.1">
    <property type="nucleotide sequence ID" value="NZ_WWCP01000006.1"/>
</dbReference>
<dbReference type="SUPFAM" id="SSF53822">
    <property type="entry name" value="Periplasmic binding protein-like I"/>
    <property type="match status" value="1"/>
</dbReference>
<dbReference type="CDD" id="cd20013">
    <property type="entry name" value="PBP1_RPA0985_benzoate-like"/>
    <property type="match status" value="1"/>
</dbReference>
<comment type="similarity">
    <text evidence="1">Belongs to the leucine-binding protein family.</text>
</comment>
<keyword evidence="4" id="KW-0029">Amino-acid transport</keyword>
<dbReference type="InterPro" id="IPR028081">
    <property type="entry name" value="Leu-bd"/>
</dbReference>
<dbReference type="InterPro" id="IPR000709">
    <property type="entry name" value="Leu_Ile_Val-bd"/>
</dbReference>
<evidence type="ECO:0000256" key="2">
    <source>
        <dbReference type="ARBA" id="ARBA00022448"/>
    </source>
</evidence>
<dbReference type="InterPro" id="IPR028082">
    <property type="entry name" value="Peripla_BP_I"/>
</dbReference>
<proteinExistence type="inferred from homology"/>
<accession>A0A6L8MMV7</accession>
<evidence type="ECO:0000256" key="4">
    <source>
        <dbReference type="ARBA" id="ARBA00022970"/>
    </source>
</evidence>
<dbReference type="Gene3D" id="3.40.50.2300">
    <property type="match status" value="2"/>
</dbReference>
<comment type="caution">
    <text evidence="7">The sequence shown here is derived from an EMBL/GenBank/DDBJ whole genome shotgun (WGS) entry which is preliminary data.</text>
</comment>
<dbReference type="Pfam" id="PF13458">
    <property type="entry name" value="Peripla_BP_6"/>
    <property type="match status" value="1"/>
</dbReference>
<feature type="signal peptide" evidence="5">
    <location>
        <begin position="1"/>
        <end position="23"/>
    </location>
</feature>
<dbReference type="InterPro" id="IPR051010">
    <property type="entry name" value="BCAA_transport"/>
</dbReference>
<feature type="chain" id="PRO_5026922505" evidence="5">
    <location>
        <begin position="24"/>
        <end position="388"/>
    </location>
</feature>
<protein>
    <submittedName>
        <fullName evidence="7">ABC transporter substrate-binding protein</fullName>
    </submittedName>
</protein>
<sequence>MKTFALTTVVAACLQLAAGHAVAQDTIRIGVIAALTGPFANTGKPFEDGIKTYMQQYGDKVAGKKIEIIYRDDGGTKVDESKRAAQELITRDKVNFLVGFSLTPSAMAVAPIATQAKIPMIVMNAVTNGITAKSPYMLRTSMTMHQMTGPFGSWTAQNKIGKVYTLVSDYSTGLDAEARFNKTFTAGGGKLVGSARVPLANPDYSPFIQRIKDEKPDALFFFAPGVEDGIGLLKAFSDKGLDKAGIKFLGVGDMTSENPTLEALGDRALGAVTVLNYAPTLDNDANKAFLKAYAAANPGRPPATFVTVAAYDTMGMIYETVRQLNGTVTGEQAMKVLTGMKRESPRGPISIDPATRDIVQNMYIREVKKVNGKLVNEPIAVLRDVSPN</sequence>
<dbReference type="GO" id="GO:0006865">
    <property type="term" value="P:amino acid transport"/>
    <property type="evidence" value="ECO:0007669"/>
    <property type="project" value="UniProtKB-KW"/>
</dbReference>
<dbReference type="Proteomes" id="UP000474565">
    <property type="component" value="Unassembled WGS sequence"/>
</dbReference>
<evidence type="ECO:0000259" key="6">
    <source>
        <dbReference type="Pfam" id="PF13458"/>
    </source>
</evidence>
<gene>
    <name evidence="7" type="ORF">GTP44_07820</name>
</gene>
<evidence type="ECO:0000256" key="5">
    <source>
        <dbReference type="SAM" id="SignalP"/>
    </source>
</evidence>
<dbReference type="PANTHER" id="PTHR30483">
    <property type="entry name" value="LEUCINE-SPECIFIC-BINDING PROTEIN"/>
    <property type="match status" value="1"/>
</dbReference>
<name>A0A6L8MMV7_9BURK</name>
<evidence type="ECO:0000256" key="1">
    <source>
        <dbReference type="ARBA" id="ARBA00010062"/>
    </source>
</evidence>
<evidence type="ECO:0000313" key="7">
    <source>
        <dbReference type="EMBL" id="MYM81865.1"/>
    </source>
</evidence>
<dbReference type="PANTHER" id="PTHR30483:SF6">
    <property type="entry name" value="PERIPLASMIC BINDING PROTEIN OF ABC TRANSPORTER FOR NATURAL AMINO ACIDS"/>
    <property type="match status" value="1"/>
</dbReference>
<evidence type="ECO:0000313" key="8">
    <source>
        <dbReference type="Proteomes" id="UP000474565"/>
    </source>
</evidence>
<feature type="domain" description="Leucine-binding protein" evidence="6">
    <location>
        <begin position="26"/>
        <end position="368"/>
    </location>
</feature>
<keyword evidence="3 5" id="KW-0732">Signal</keyword>
<organism evidence="7 8">
    <name type="scientific">Duganella lactea</name>
    <dbReference type="NCBI Taxonomy" id="2692173"/>
    <lineage>
        <taxon>Bacteria</taxon>
        <taxon>Pseudomonadati</taxon>
        <taxon>Pseudomonadota</taxon>
        <taxon>Betaproteobacteria</taxon>
        <taxon>Burkholderiales</taxon>
        <taxon>Oxalobacteraceae</taxon>
        <taxon>Telluria group</taxon>
        <taxon>Duganella</taxon>
    </lineage>
</organism>
<keyword evidence="2" id="KW-0813">Transport</keyword>
<dbReference type="EMBL" id="WWCP01000006">
    <property type="protein sequence ID" value="MYM81865.1"/>
    <property type="molecule type" value="Genomic_DNA"/>
</dbReference>
<dbReference type="PRINTS" id="PR00337">
    <property type="entry name" value="LEUILEVALBP"/>
</dbReference>